<evidence type="ECO:0000313" key="2">
    <source>
        <dbReference type="Proteomes" id="UP001234297"/>
    </source>
</evidence>
<organism evidence="1 2">
    <name type="scientific">Persea americana</name>
    <name type="common">Avocado</name>
    <dbReference type="NCBI Taxonomy" id="3435"/>
    <lineage>
        <taxon>Eukaryota</taxon>
        <taxon>Viridiplantae</taxon>
        <taxon>Streptophyta</taxon>
        <taxon>Embryophyta</taxon>
        <taxon>Tracheophyta</taxon>
        <taxon>Spermatophyta</taxon>
        <taxon>Magnoliopsida</taxon>
        <taxon>Magnoliidae</taxon>
        <taxon>Laurales</taxon>
        <taxon>Lauraceae</taxon>
        <taxon>Persea</taxon>
    </lineage>
</organism>
<sequence length="121" mass="13917">MPCVEVDQSKKFCSQYLHCEGWEIFDRAFIIEERAQSWLYRGAEILVEPAYIAVFFEDQVVADPRSACELPANQPFVFRDASKVPINLGLVLMSKPEPFLRRVVRSALHFLGDIVKGRQNK</sequence>
<comment type="caution">
    <text evidence="1">The sequence shown here is derived from an EMBL/GenBank/DDBJ whole genome shotgun (WGS) entry which is preliminary data.</text>
</comment>
<gene>
    <name evidence="1" type="ORF">MRB53_035072</name>
</gene>
<protein>
    <submittedName>
        <fullName evidence="1">Uncharacterized protein</fullName>
    </submittedName>
</protein>
<keyword evidence="2" id="KW-1185">Reference proteome</keyword>
<evidence type="ECO:0000313" key="1">
    <source>
        <dbReference type="EMBL" id="KAJ8615700.1"/>
    </source>
</evidence>
<name>A0ACC2K3N5_PERAE</name>
<dbReference type="Proteomes" id="UP001234297">
    <property type="component" value="Chromosome 12"/>
</dbReference>
<reference evidence="1 2" key="1">
    <citation type="journal article" date="2022" name="Hortic Res">
        <title>A haplotype resolved chromosomal level avocado genome allows analysis of novel avocado genes.</title>
        <authorList>
            <person name="Nath O."/>
            <person name="Fletcher S.J."/>
            <person name="Hayward A."/>
            <person name="Shaw L.M."/>
            <person name="Masouleh A.K."/>
            <person name="Furtado A."/>
            <person name="Henry R.J."/>
            <person name="Mitter N."/>
        </authorList>
    </citation>
    <scope>NUCLEOTIDE SEQUENCE [LARGE SCALE GENOMIC DNA]</scope>
    <source>
        <strain evidence="2">cv. Hass</strain>
    </source>
</reference>
<dbReference type="EMBL" id="CM056820">
    <property type="protein sequence ID" value="KAJ8615700.1"/>
    <property type="molecule type" value="Genomic_DNA"/>
</dbReference>
<accession>A0ACC2K3N5</accession>
<proteinExistence type="predicted"/>